<dbReference type="AlphaFoldDB" id="A0A0F7U9W9"/>
<dbReference type="InterPro" id="IPR039207">
    <property type="entry name" value="MMTAG2-like"/>
</dbReference>
<name>A0A0F7U9W9_NEOCL</name>
<evidence type="ECO:0000256" key="1">
    <source>
        <dbReference type="SAM" id="MobiDB-lite"/>
    </source>
</evidence>
<feature type="domain" description="Multiple myeloma tumor-associated protein 2-like N-terminal" evidence="2">
    <location>
        <begin position="13"/>
        <end position="89"/>
    </location>
</feature>
<reference evidence="3" key="1">
    <citation type="journal article" date="2015" name="PLoS ONE">
        <title>Comprehensive Evaluation of Toxoplasma gondii VEG and Neospora caninum LIV Genomes with Tachyzoite Stage Transcriptome and Proteome Defines Novel Transcript Features.</title>
        <authorList>
            <person name="Ramaprasad A."/>
            <person name="Mourier T."/>
            <person name="Naeem R."/>
            <person name="Malas T.B."/>
            <person name="Moussa E."/>
            <person name="Panigrahi A."/>
            <person name="Vermont S.J."/>
            <person name="Otto T.D."/>
            <person name="Wastling J."/>
            <person name="Pain A."/>
        </authorList>
    </citation>
    <scope>NUCLEOTIDE SEQUENCE</scope>
    <source>
        <strain evidence="3">Liverpool</strain>
    </source>
</reference>
<organism evidence="3">
    <name type="scientific">Neospora caninum (strain Liverpool)</name>
    <dbReference type="NCBI Taxonomy" id="572307"/>
    <lineage>
        <taxon>Eukaryota</taxon>
        <taxon>Sar</taxon>
        <taxon>Alveolata</taxon>
        <taxon>Apicomplexa</taxon>
        <taxon>Conoidasida</taxon>
        <taxon>Coccidia</taxon>
        <taxon>Eucoccidiorida</taxon>
        <taxon>Eimeriorina</taxon>
        <taxon>Sarcocystidae</taxon>
        <taxon>Neospora</taxon>
    </lineage>
</organism>
<dbReference type="InterPro" id="IPR019315">
    <property type="entry name" value="MMTA2_N"/>
</dbReference>
<feature type="compositionally biased region" description="Basic and acidic residues" evidence="1">
    <location>
        <begin position="101"/>
        <end position="112"/>
    </location>
</feature>
<feature type="compositionally biased region" description="Basic and acidic residues" evidence="1">
    <location>
        <begin position="224"/>
        <end position="281"/>
    </location>
</feature>
<evidence type="ECO:0000313" key="3">
    <source>
        <dbReference type="EMBL" id="CEL65192.1"/>
    </source>
</evidence>
<feature type="compositionally biased region" description="Basic residues" evidence="1">
    <location>
        <begin position="126"/>
        <end position="154"/>
    </location>
</feature>
<evidence type="ECO:0000259" key="2">
    <source>
        <dbReference type="Pfam" id="PF10159"/>
    </source>
</evidence>
<feature type="compositionally biased region" description="Basic and acidic residues" evidence="1">
    <location>
        <begin position="307"/>
        <end position="317"/>
    </location>
</feature>
<dbReference type="PANTHER" id="PTHR14580:SF0">
    <property type="entry name" value="MULTIPLE MYELOMA TUMOR-ASSOCIATED PROTEIN 2"/>
    <property type="match status" value="1"/>
</dbReference>
<sequence length="388" mass="44959">MAVYIRQSPPREGVRGGREDFKWDSLTTSQDYDYYLGASMKIGLYSRGGKFVKHDWWTKQRGGTAPDDLDEETQRVKNFENELMGEALGQKPKNLLVGNPYEDRHGGEDSRGGRLAAGEVDEERAKRKKQKKEKKKEKKRRRDKKRMKGSRRRSTSSSSSSSASSSSSSPRRKRSPGRRERRDRETPCGSFGMRVKTEASHTDRKSRVEPAGNAPFCNSTRRRGSPDMVERRHRDSGSARMGDRLRGDRDARRQSDFRSKEALSPDGARSRDRRRAERDRSSSLSEHRHRRGSTDRYSTGRYRPRSPKRETRNESGPRRAAGSPPGRRESQAQCVREYDEPRRAAGRDFREQTCQSRRDRHFDDRMKTSGVRDRDEDDSDSRGRKRRR</sequence>
<accession>A0A0F7U9W9</accession>
<protein>
    <recommendedName>
        <fullName evidence="2">Multiple myeloma tumor-associated protein 2-like N-terminal domain-containing protein</fullName>
    </recommendedName>
</protein>
<dbReference type="PANTHER" id="PTHR14580">
    <property type="entry name" value="MULTIPLE MYELOMA TUMOR-ASSOCIATED PROTEIN 2 FAMILY MEMBER"/>
    <property type="match status" value="1"/>
</dbReference>
<feature type="compositionally biased region" description="Basic and acidic residues" evidence="1">
    <location>
        <begin position="195"/>
        <end position="208"/>
    </location>
</feature>
<gene>
    <name evidence="3" type="ORF">BN1204_010480</name>
</gene>
<feature type="compositionally biased region" description="Basic and acidic residues" evidence="1">
    <location>
        <begin position="177"/>
        <end position="186"/>
    </location>
</feature>
<proteinExistence type="predicted"/>
<dbReference type="Pfam" id="PF10159">
    <property type="entry name" value="MMtag"/>
    <property type="match status" value="1"/>
</dbReference>
<feature type="compositionally biased region" description="Low complexity" evidence="1">
    <location>
        <begin position="155"/>
        <end position="169"/>
    </location>
</feature>
<dbReference type="EMBL" id="LN714478">
    <property type="protein sequence ID" value="CEL65192.1"/>
    <property type="molecule type" value="Genomic_DNA"/>
</dbReference>
<feature type="compositionally biased region" description="Basic and acidic residues" evidence="1">
    <location>
        <begin position="326"/>
        <end position="374"/>
    </location>
</feature>
<feature type="region of interest" description="Disordered" evidence="1">
    <location>
        <begin position="86"/>
        <end position="388"/>
    </location>
</feature>